<reference evidence="1" key="2">
    <citation type="submission" date="2023-06" db="EMBL/GenBank/DDBJ databases">
        <authorList>
            <consortium name="Lawrence Berkeley National Laboratory"/>
            <person name="Mondo S.J."/>
            <person name="Hensen N."/>
            <person name="Bonometti L."/>
            <person name="Westerberg I."/>
            <person name="Brannstrom I.O."/>
            <person name="Guillou S."/>
            <person name="Cros-Aarteil S."/>
            <person name="Calhoun S."/>
            <person name="Haridas S."/>
            <person name="Kuo A."/>
            <person name="Pangilinan J."/>
            <person name="Riley R."/>
            <person name="Labutti K."/>
            <person name="Andreopoulos B."/>
            <person name="Lipzen A."/>
            <person name="Chen C."/>
            <person name="Yanf M."/>
            <person name="Daum C."/>
            <person name="Ng V."/>
            <person name="Clum A."/>
            <person name="Steindorff A."/>
            <person name="Ohm R."/>
            <person name="Martin F."/>
            <person name="Silar P."/>
            <person name="Natvig D."/>
            <person name="Lalanne C."/>
            <person name="Gautier V."/>
            <person name="Ament-Velasquez S.L."/>
            <person name="Kruys A."/>
            <person name="Hutchinson M.I."/>
            <person name="Powell A.J."/>
            <person name="Barry K."/>
            <person name="Miller A.N."/>
            <person name="Grigoriev I.V."/>
            <person name="Debuchy R."/>
            <person name="Gladieux P."/>
            <person name="Thoren M.H."/>
            <person name="Johannesson H."/>
        </authorList>
    </citation>
    <scope>NUCLEOTIDE SEQUENCE</scope>
    <source>
        <strain evidence="1">CBS 626.80</strain>
    </source>
</reference>
<name>A0AAN6SH82_9PEZI</name>
<protein>
    <submittedName>
        <fullName evidence="1">Uncharacterized protein</fullName>
    </submittedName>
</protein>
<dbReference type="EMBL" id="MU859110">
    <property type="protein sequence ID" value="KAK3953133.1"/>
    <property type="molecule type" value="Genomic_DNA"/>
</dbReference>
<evidence type="ECO:0000313" key="1">
    <source>
        <dbReference type="EMBL" id="KAK3953133.1"/>
    </source>
</evidence>
<gene>
    <name evidence="1" type="ORF">QBC32DRAFT_125462</name>
</gene>
<accession>A0AAN6SH82</accession>
<dbReference type="Proteomes" id="UP001303222">
    <property type="component" value="Unassembled WGS sequence"/>
</dbReference>
<organism evidence="1 2">
    <name type="scientific">Pseudoneurospora amorphoporcata</name>
    <dbReference type="NCBI Taxonomy" id="241081"/>
    <lineage>
        <taxon>Eukaryota</taxon>
        <taxon>Fungi</taxon>
        <taxon>Dikarya</taxon>
        <taxon>Ascomycota</taxon>
        <taxon>Pezizomycotina</taxon>
        <taxon>Sordariomycetes</taxon>
        <taxon>Sordariomycetidae</taxon>
        <taxon>Sordariales</taxon>
        <taxon>Sordariaceae</taxon>
        <taxon>Pseudoneurospora</taxon>
    </lineage>
</organism>
<reference evidence="1" key="1">
    <citation type="journal article" date="2023" name="Mol. Phylogenet. Evol.">
        <title>Genome-scale phylogeny and comparative genomics of the fungal order Sordariales.</title>
        <authorList>
            <person name="Hensen N."/>
            <person name="Bonometti L."/>
            <person name="Westerberg I."/>
            <person name="Brannstrom I.O."/>
            <person name="Guillou S."/>
            <person name="Cros-Aarteil S."/>
            <person name="Calhoun S."/>
            <person name="Haridas S."/>
            <person name="Kuo A."/>
            <person name="Mondo S."/>
            <person name="Pangilinan J."/>
            <person name="Riley R."/>
            <person name="LaButti K."/>
            <person name="Andreopoulos B."/>
            <person name="Lipzen A."/>
            <person name="Chen C."/>
            <person name="Yan M."/>
            <person name="Daum C."/>
            <person name="Ng V."/>
            <person name="Clum A."/>
            <person name="Steindorff A."/>
            <person name="Ohm R.A."/>
            <person name="Martin F."/>
            <person name="Silar P."/>
            <person name="Natvig D.O."/>
            <person name="Lalanne C."/>
            <person name="Gautier V."/>
            <person name="Ament-Velasquez S.L."/>
            <person name="Kruys A."/>
            <person name="Hutchinson M.I."/>
            <person name="Powell A.J."/>
            <person name="Barry K."/>
            <person name="Miller A.N."/>
            <person name="Grigoriev I.V."/>
            <person name="Debuchy R."/>
            <person name="Gladieux P."/>
            <person name="Hiltunen Thoren M."/>
            <person name="Johannesson H."/>
        </authorList>
    </citation>
    <scope>NUCLEOTIDE SEQUENCE</scope>
    <source>
        <strain evidence="1">CBS 626.80</strain>
    </source>
</reference>
<keyword evidence="2" id="KW-1185">Reference proteome</keyword>
<comment type="caution">
    <text evidence="1">The sequence shown here is derived from an EMBL/GenBank/DDBJ whole genome shotgun (WGS) entry which is preliminary data.</text>
</comment>
<evidence type="ECO:0000313" key="2">
    <source>
        <dbReference type="Proteomes" id="UP001303222"/>
    </source>
</evidence>
<sequence>MFRYLLFPSCVHFFPSKPGHSGTRGHEFDSLQATRRIYTARANTFHTVLYVQGVHILERRRILHTRPDPWTLASQQILPCVRANRCTLVAMFEDRCRSGKDEEHGSSGECHEHARRPTRLVIDHRTPAVMLASSIASHWCRGGHVGPDPGTSASFLRVASVEACRAGPGSVLFRNVGFCNQYSQWEFLTQQSKGHWEKICFLIRSGQAGLACSRFFEEGGLTGCRWPWNRAEGNCMGWTLATVSL</sequence>
<dbReference type="AlphaFoldDB" id="A0AAN6SH82"/>
<proteinExistence type="predicted"/>